<name>A0A1X2ELQ9_9MYCO</name>
<protein>
    <submittedName>
        <fullName evidence="2">Mammalian cell entry protein</fullName>
    </submittedName>
</protein>
<dbReference type="AlphaFoldDB" id="A0A1X2ELQ9"/>
<keyword evidence="3" id="KW-1185">Reference proteome</keyword>
<dbReference type="Pfam" id="PF02470">
    <property type="entry name" value="MlaD"/>
    <property type="match status" value="1"/>
</dbReference>
<dbReference type="RefSeq" id="WP_085109325.1">
    <property type="nucleotide sequence ID" value="NZ_LQPZ01000016.1"/>
</dbReference>
<dbReference type="GO" id="GO:0005576">
    <property type="term" value="C:extracellular region"/>
    <property type="evidence" value="ECO:0007669"/>
    <property type="project" value="TreeGrafter"/>
</dbReference>
<dbReference type="InterPro" id="IPR003399">
    <property type="entry name" value="Mce/MlaD"/>
</dbReference>
<dbReference type="PANTHER" id="PTHR33371">
    <property type="entry name" value="INTERMEMBRANE PHOSPHOLIPID TRANSPORT SYSTEM BINDING PROTEIN MLAD-RELATED"/>
    <property type="match status" value="1"/>
</dbReference>
<accession>A0A1X2ELQ9</accession>
<comment type="caution">
    <text evidence="2">The sequence shown here is derived from an EMBL/GenBank/DDBJ whole genome shotgun (WGS) entry which is preliminary data.</text>
</comment>
<gene>
    <name evidence="2" type="ORF">AWC30_06470</name>
</gene>
<dbReference type="PANTHER" id="PTHR33371:SF16">
    <property type="entry name" value="MCE-FAMILY PROTEIN MCE3F"/>
    <property type="match status" value="1"/>
</dbReference>
<dbReference type="Proteomes" id="UP000193090">
    <property type="component" value="Unassembled WGS sequence"/>
</dbReference>
<dbReference type="OrthoDB" id="4371474at2"/>
<organism evidence="2 3">
    <name type="scientific">Mycolicibacillus trivialis</name>
    <dbReference type="NCBI Taxonomy" id="1798"/>
    <lineage>
        <taxon>Bacteria</taxon>
        <taxon>Bacillati</taxon>
        <taxon>Actinomycetota</taxon>
        <taxon>Actinomycetes</taxon>
        <taxon>Mycobacteriales</taxon>
        <taxon>Mycobacteriaceae</taxon>
        <taxon>Mycolicibacillus</taxon>
    </lineage>
</organism>
<dbReference type="InterPro" id="IPR052336">
    <property type="entry name" value="MlaD_Phospholipid_Transporter"/>
</dbReference>
<evidence type="ECO:0000313" key="2">
    <source>
        <dbReference type="EMBL" id="ORX06060.1"/>
    </source>
</evidence>
<dbReference type="EMBL" id="LQPZ01000016">
    <property type="protein sequence ID" value="ORX06060.1"/>
    <property type="molecule type" value="Genomic_DNA"/>
</dbReference>
<reference evidence="2 3" key="1">
    <citation type="submission" date="2016-01" db="EMBL/GenBank/DDBJ databases">
        <title>The new phylogeny of the genus Mycobacterium.</title>
        <authorList>
            <person name="Tarcisio F."/>
            <person name="Conor M."/>
            <person name="Antonella G."/>
            <person name="Elisabetta G."/>
            <person name="Giulia F.S."/>
            <person name="Sara T."/>
            <person name="Anna F."/>
            <person name="Clotilde B."/>
            <person name="Roberto B."/>
            <person name="Veronica D.S."/>
            <person name="Fabio R."/>
            <person name="Monica P."/>
            <person name="Olivier J."/>
            <person name="Enrico T."/>
            <person name="Nicola S."/>
        </authorList>
    </citation>
    <scope>NUCLEOTIDE SEQUENCE [LARGE SCALE GENOMIC DNA]</scope>
    <source>
        <strain evidence="2 3">DSM 44153</strain>
    </source>
</reference>
<proteinExistence type="predicted"/>
<sequence>MKFNPGITLLILVTMALAGSGYMAIGVLDLKPTKPRTRVTLMLDTSGGLLQTSQVTMRGVAVGRVTGIRTRPDGLAVSIDLDAEHPVPADSAITVQNLSVAGEQFIDFAPAVIPPPYLADGVVIPADRVAPTVTVSALLAKLEALFAALNPDDLHTIVSNVAASLTDNDDTLDALATTSRLFAGMVHDDREQLGTMFDNLSTLTAGMDALNVKEAFNRTGTSLPSAVPAFVRLIHSFEEISYVGQGLGSDQPVAELVTKIDQYLGDLSGPLGTFATVLQPVTAPLRDVKVDSGHWLDFWESTFNDSGGLRVHLSVPEWHQP</sequence>
<evidence type="ECO:0000313" key="3">
    <source>
        <dbReference type="Proteomes" id="UP000193090"/>
    </source>
</evidence>
<evidence type="ECO:0000259" key="1">
    <source>
        <dbReference type="Pfam" id="PF02470"/>
    </source>
</evidence>
<feature type="domain" description="Mce/MlaD" evidence="1">
    <location>
        <begin position="37"/>
        <end position="110"/>
    </location>
</feature>
<dbReference type="STRING" id="1798.AWC30_06470"/>